<organism evidence="2 3">
    <name type="scientific">Thalassospira profundimaris</name>
    <dbReference type="NCBI Taxonomy" id="502049"/>
    <lineage>
        <taxon>Bacteria</taxon>
        <taxon>Pseudomonadati</taxon>
        <taxon>Pseudomonadota</taxon>
        <taxon>Alphaproteobacteria</taxon>
        <taxon>Rhodospirillales</taxon>
        <taxon>Thalassospiraceae</taxon>
        <taxon>Thalassospira</taxon>
    </lineage>
</organism>
<dbReference type="Proteomes" id="UP000253061">
    <property type="component" value="Unassembled WGS sequence"/>
</dbReference>
<dbReference type="AlphaFoldDB" id="A0A367VKG1"/>
<gene>
    <name evidence="2" type="ORF">TH6_03600</name>
</gene>
<sequence length="182" mass="20813">MDELNPSVIIAAFIAGFFSFVGIIISKENKTSEFRQDWINSLRSEVANLISCARAAVDGYQFKVEDVPGHWERMKPDFQKMNEAGARVRMLLNPSESLSKEVLSTLVQMEKLFTNDQGPDREKLYSLDRKLVEQVNAVLKEEWERVKAGEPAYKRTKYLAGVISVIAFSMTLVWFFMYLDAS</sequence>
<feature type="transmembrane region" description="Helical" evidence="1">
    <location>
        <begin position="158"/>
        <end position="179"/>
    </location>
</feature>
<dbReference type="EMBL" id="JPWB01000001">
    <property type="protein sequence ID" value="RCK25694.1"/>
    <property type="molecule type" value="Genomic_DNA"/>
</dbReference>
<keyword evidence="1" id="KW-1133">Transmembrane helix</keyword>
<reference evidence="2 3" key="1">
    <citation type="submission" date="2014-07" db="EMBL/GenBank/DDBJ databases">
        <title>Draft genome sequence of Thalassospira profundimaris R8-17.</title>
        <authorList>
            <person name="Lai Q."/>
            <person name="Shao Z."/>
        </authorList>
    </citation>
    <scope>NUCLEOTIDE SEQUENCE [LARGE SCALE GENOMIC DNA]</scope>
    <source>
        <strain evidence="2 3">R8-17</strain>
    </source>
</reference>
<evidence type="ECO:0008006" key="4">
    <source>
        <dbReference type="Google" id="ProtNLM"/>
    </source>
</evidence>
<protein>
    <recommendedName>
        <fullName evidence="4">CHASE3 domain-containing protein</fullName>
    </recommendedName>
</protein>
<evidence type="ECO:0000313" key="2">
    <source>
        <dbReference type="EMBL" id="RCK25694.1"/>
    </source>
</evidence>
<accession>A0A367VKG1</accession>
<evidence type="ECO:0000256" key="1">
    <source>
        <dbReference type="SAM" id="Phobius"/>
    </source>
</evidence>
<dbReference type="RefSeq" id="WP_062956246.1">
    <property type="nucleotide sequence ID" value="NZ_JPWB01000001.1"/>
</dbReference>
<keyword evidence="1" id="KW-0812">Transmembrane</keyword>
<keyword evidence="1" id="KW-0472">Membrane</keyword>
<name>A0A367VKG1_9PROT</name>
<proteinExistence type="predicted"/>
<feature type="transmembrane region" description="Helical" evidence="1">
    <location>
        <begin position="6"/>
        <end position="25"/>
    </location>
</feature>
<evidence type="ECO:0000313" key="3">
    <source>
        <dbReference type="Proteomes" id="UP000253061"/>
    </source>
</evidence>
<comment type="caution">
    <text evidence="2">The sequence shown here is derived from an EMBL/GenBank/DDBJ whole genome shotgun (WGS) entry which is preliminary data.</text>
</comment>